<dbReference type="GO" id="GO:0008830">
    <property type="term" value="F:dTDP-4-dehydrorhamnose 3,5-epimerase activity"/>
    <property type="evidence" value="ECO:0007669"/>
    <property type="project" value="UniProtKB-UniRule"/>
</dbReference>
<evidence type="ECO:0000256" key="6">
    <source>
        <dbReference type="PIRSR" id="PIRSR600888-3"/>
    </source>
</evidence>
<dbReference type="InterPro" id="IPR011051">
    <property type="entry name" value="RmlC_Cupin_sf"/>
</dbReference>
<dbReference type="GO" id="GO:0005829">
    <property type="term" value="C:cytosol"/>
    <property type="evidence" value="ECO:0007669"/>
    <property type="project" value="TreeGrafter"/>
</dbReference>
<comment type="subunit">
    <text evidence="7">Homodimer.</text>
</comment>
<evidence type="ECO:0000313" key="10">
    <source>
        <dbReference type="Proteomes" id="UP000289200"/>
    </source>
</evidence>
<comment type="catalytic activity">
    <reaction evidence="1 7">
        <text>dTDP-4-dehydro-6-deoxy-alpha-D-glucose = dTDP-4-dehydro-beta-L-rhamnose</text>
        <dbReference type="Rhea" id="RHEA:16969"/>
        <dbReference type="ChEBI" id="CHEBI:57649"/>
        <dbReference type="ChEBI" id="CHEBI:62830"/>
        <dbReference type="EC" id="5.1.3.13"/>
    </reaction>
</comment>
<reference evidence="10" key="1">
    <citation type="submission" date="2018-10" db="EMBL/GenBank/DDBJ databases">
        <authorList>
            <person name="Peiro R."/>
            <person name="Begona"/>
            <person name="Cbmso G."/>
            <person name="Lopez M."/>
            <person name="Gonzalez S."/>
            <person name="Sacristan E."/>
            <person name="Castillo E."/>
        </authorList>
    </citation>
    <scope>NUCLEOTIDE SEQUENCE [LARGE SCALE GENOMIC DNA]</scope>
</reference>
<dbReference type="EMBL" id="UWOC01000128">
    <property type="protein sequence ID" value="VCU08375.1"/>
    <property type="molecule type" value="Genomic_DNA"/>
</dbReference>
<comment type="similarity">
    <text evidence="7">Belongs to the dTDP-4-dehydrorhamnose 3,5-epimerase family.</text>
</comment>
<dbReference type="Pfam" id="PF00908">
    <property type="entry name" value="dTDP_sugar_isom"/>
    <property type="match status" value="1"/>
</dbReference>
<evidence type="ECO:0000256" key="8">
    <source>
        <dbReference type="SAM" id="MobiDB-lite"/>
    </source>
</evidence>
<comment type="function">
    <text evidence="2 7">Catalyzes the epimerization of the C3' and C5'positions of dTDP-6-deoxy-D-xylo-4-hexulose, forming dTDP-6-deoxy-L-lyxo-4-hexulose.</text>
</comment>
<feature type="compositionally biased region" description="Low complexity" evidence="8">
    <location>
        <begin position="1"/>
        <end position="13"/>
    </location>
</feature>
<dbReference type="InterPro" id="IPR000888">
    <property type="entry name" value="RmlC-like"/>
</dbReference>
<evidence type="ECO:0000256" key="4">
    <source>
        <dbReference type="ARBA" id="ARBA00019595"/>
    </source>
</evidence>
<evidence type="ECO:0000313" key="9">
    <source>
        <dbReference type="EMBL" id="VCU08375.1"/>
    </source>
</evidence>
<dbReference type="Proteomes" id="UP000289200">
    <property type="component" value="Unassembled WGS sequence"/>
</dbReference>
<gene>
    <name evidence="9" type="primary">rfbC_1</name>
    <name evidence="9" type="ORF">RHODGE_RHODGE_01547</name>
</gene>
<comment type="pathway">
    <text evidence="7">Carbohydrate biosynthesis; dTDP-L-rhamnose biosynthesis.</text>
</comment>
<dbReference type="InterPro" id="IPR014710">
    <property type="entry name" value="RmlC-like_jellyroll"/>
</dbReference>
<dbReference type="CDD" id="cd00438">
    <property type="entry name" value="cupin_RmlC"/>
    <property type="match status" value="1"/>
</dbReference>
<protein>
    <recommendedName>
        <fullName evidence="4 7">dTDP-4-dehydrorhamnose 3,5-epimerase</fullName>
        <ecNumber evidence="3 7">5.1.3.13</ecNumber>
    </recommendedName>
    <alternativeName>
        <fullName evidence="7">Thymidine diphospho-4-keto-rhamnose 3,5-epimerase</fullName>
    </alternativeName>
</protein>
<feature type="region of interest" description="Disordered" evidence="8">
    <location>
        <begin position="1"/>
        <end position="26"/>
    </location>
</feature>
<accession>A0A3S4AZV4</accession>
<dbReference type="UniPathway" id="UPA00124"/>
<dbReference type="AlphaFoldDB" id="A0A3S4AZV4"/>
<feature type="site" description="Participates in a stacking interaction with the thymidine ring of dTDP-4-oxo-6-deoxyglucose" evidence="6">
    <location>
        <position position="156"/>
    </location>
</feature>
<dbReference type="EC" id="5.1.3.13" evidence="3 7"/>
<evidence type="ECO:0000256" key="5">
    <source>
        <dbReference type="PIRSR" id="PIRSR600888-1"/>
    </source>
</evidence>
<comment type="caution">
    <text evidence="9">The sequence shown here is derived from an EMBL/GenBank/DDBJ whole genome shotgun (WGS) entry which is preliminary data.</text>
</comment>
<feature type="active site" description="Proton acceptor" evidence="5">
    <location>
        <position position="80"/>
    </location>
</feature>
<name>A0A3S4AZV4_9BRAD</name>
<feature type="active site" description="Proton donor" evidence="5">
    <location>
        <position position="150"/>
    </location>
</feature>
<dbReference type="RefSeq" id="WP_207211423.1">
    <property type="nucleotide sequence ID" value="NZ_UWOC01000128.1"/>
</dbReference>
<keyword evidence="7" id="KW-0413">Isomerase</keyword>
<proteinExistence type="inferred from homology"/>
<sequence>MTDQSPHPAAGSAPPRPPGAAPHAGSALPRLIVPQRFADSRGWFCETFNARRLAALGLAVDFVQDNESWSARRGTVRGLHLQAPPHAQAKLVRAVRGRIYDVAVDVRRGSPTYGRFVGAELSAENGRQLFVPVGFAHGFCTLDDDVLVAYKVSGFYDRASEGGIRFDDAEIGIPWPLPEEGACVSDKDALLPALRDWVSPFDYDGVPLTALDSV</sequence>
<dbReference type="NCBIfam" id="TIGR01221">
    <property type="entry name" value="rmlC"/>
    <property type="match status" value="1"/>
</dbReference>
<organism evidence="9 10">
    <name type="scientific">Rhodoplanes serenus</name>
    <dbReference type="NCBI Taxonomy" id="200615"/>
    <lineage>
        <taxon>Bacteria</taxon>
        <taxon>Pseudomonadati</taxon>
        <taxon>Pseudomonadota</taxon>
        <taxon>Alphaproteobacteria</taxon>
        <taxon>Hyphomicrobiales</taxon>
        <taxon>Nitrobacteraceae</taxon>
        <taxon>Rhodoplanes</taxon>
    </lineage>
</organism>
<evidence type="ECO:0000256" key="3">
    <source>
        <dbReference type="ARBA" id="ARBA00012098"/>
    </source>
</evidence>
<keyword evidence="10" id="KW-1185">Reference proteome</keyword>
<evidence type="ECO:0000256" key="2">
    <source>
        <dbReference type="ARBA" id="ARBA00001997"/>
    </source>
</evidence>
<dbReference type="PANTHER" id="PTHR21047">
    <property type="entry name" value="DTDP-6-DEOXY-D-GLUCOSE-3,5 EPIMERASE"/>
    <property type="match status" value="1"/>
</dbReference>
<dbReference type="PANTHER" id="PTHR21047:SF2">
    <property type="entry name" value="THYMIDINE DIPHOSPHO-4-KETO-RHAMNOSE 3,5-EPIMERASE"/>
    <property type="match status" value="1"/>
</dbReference>
<dbReference type="GO" id="GO:0019305">
    <property type="term" value="P:dTDP-rhamnose biosynthetic process"/>
    <property type="evidence" value="ECO:0007669"/>
    <property type="project" value="UniProtKB-UniRule"/>
</dbReference>
<dbReference type="Gene3D" id="2.60.120.10">
    <property type="entry name" value="Jelly Rolls"/>
    <property type="match status" value="1"/>
</dbReference>
<dbReference type="SUPFAM" id="SSF51182">
    <property type="entry name" value="RmlC-like cupins"/>
    <property type="match status" value="1"/>
</dbReference>
<evidence type="ECO:0000256" key="7">
    <source>
        <dbReference type="RuleBase" id="RU364069"/>
    </source>
</evidence>
<evidence type="ECO:0000256" key="1">
    <source>
        <dbReference type="ARBA" id="ARBA00001298"/>
    </source>
</evidence>
<dbReference type="GO" id="GO:0000271">
    <property type="term" value="P:polysaccharide biosynthetic process"/>
    <property type="evidence" value="ECO:0007669"/>
    <property type="project" value="TreeGrafter"/>
</dbReference>